<dbReference type="RefSeq" id="WP_175276896.1">
    <property type="nucleotide sequence ID" value="NZ_CP054836.1"/>
</dbReference>
<evidence type="ECO:0000313" key="2">
    <source>
        <dbReference type="EMBL" id="QKV19004.1"/>
    </source>
</evidence>
<evidence type="ECO:0000259" key="1">
    <source>
        <dbReference type="Pfam" id="PF13460"/>
    </source>
</evidence>
<dbReference type="Pfam" id="PF13460">
    <property type="entry name" value="NAD_binding_10"/>
    <property type="match status" value="1"/>
</dbReference>
<dbReference type="InterPro" id="IPR052718">
    <property type="entry name" value="NmrA-type_oxidoreductase"/>
</dbReference>
<dbReference type="InterPro" id="IPR016040">
    <property type="entry name" value="NAD(P)-bd_dom"/>
</dbReference>
<sequence length="281" mass="29905">MKIAVTAASGRLGSAIIEALKTTRGAESVIALARTPARAEGLGVEVRPGDYEAPDVLRTSLEGVDAVLLVSGLDAPEKRIPQHRNVINAATAAGVRKIVYTSIQGPEEGTGFSPVVQSNRQTEADIRQSSLDWVIGRNGIYIEPDVEYIDGYRKRGEIANCAGTARCGYTTRPELAAAYANLLVRSDLDGRTLNLNGTALTQTELAEHLNRAFGTALSYREISLEDFAADRAAELGPFLGGIIAGIYEGIRIGAFDNPSDFKTAAGRPHQSWDGFFAGLAA</sequence>
<evidence type="ECO:0000313" key="3">
    <source>
        <dbReference type="Proteomes" id="UP000509367"/>
    </source>
</evidence>
<keyword evidence="3" id="KW-1185">Reference proteome</keyword>
<dbReference type="Gene3D" id="3.90.25.10">
    <property type="entry name" value="UDP-galactose 4-epimerase, domain 1"/>
    <property type="match status" value="1"/>
</dbReference>
<dbReference type="InterPro" id="IPR036291">
    <property type="entry name" value="NAD(P)-bd_dom_sf"/>
</dbReference>
<organism evidence="2 3">
    <name type="scientific">Oricola thermophila</name>
    <dbReference type="NCBI Taxonomy" id="2742145"/>
    <lineage>
        <taxon>Bacteria</taxon>
        <taxon>Pseudomonadati</taxon>
        <taxon>Pseudomonadota</taxon>
        <taxon>Alphaproteobacteria</taxon>
        <taxon>Hyphomicrobiales</taxon>
        <taxon>Ahrensiaceae</taxon>
        <taxon>Oricola</taxon>
    </lineage>
</organism>
<gene>
    <name evidence="2" type="ORF">HTY61_11365</name>
</gene>
<dbReference type="PANTHER" id="PTHR47129:SF1">
    <property type="entry name" value="NMRA-LIKE DOMAIN-CONTAINING PROTEIN"/>
    <property type="match status" value="1"/>
</dbReference>
<feature type="domain" description="NAD(P)-binding" evidence="1">
    <location>
        <begin position="8"/>
        <end position="143"/>
    </location>
</feature>
<reference evidence="2 3" key="1">
    <citation type="submission" date="2020-06" db="EMBL/GenBank/DDBJ databases">
        <title>Oricola thermophila sp. nov. isolated from a tidal sediments.</title>
        <authorList>
            <person name="Kwon K.K."/>
            <person name="Yang S.-H."/>
            <person name="Park M.-J."/>
        </authorList>
    </citation>
    <scope>NUCLEOTIDE SEQUENCE [LARGE SCALE GENOMIC DNA]</scope>
    <source>
        <strain evidence="2 3">MEBiC13590</strain>
    </source>
</reference>
<proteinExistence type="predicted"/>
<dbReference type="PANTHER" id="PTHR47129">
    <property type="entry name" value="QUINONE OXIDOREDUCTASE 2"/>
    <property type="match status" value="1"/>
</dbReference>
<dbReference type="SUPFAM" id="SSF51735">
    <property type="entry name" value="NAD(P)-binding Rossmann-fold domains"/>
    <property type="match status" value="1"/>
</dbReference>
<protein>
    <submittedName>
        <fullName evidence="2">NAD(P)H-binding protein</fullName>
    </submittedName>
</protein>
<name>A0A6N1VDS7_9HYPH</name>
<dbReference type="Gene3D" id="3.40.50.720">
    <property type="entry name" value="NAD(P)-binding Rossmann-like Domain"/>
    <property type="match status" value="1"/>
</dbReference>
<dbReference type="AlphaFoldDB" id="A0A6N1VDS7"/>
<dbReference type="Proteomes" id="UP000509367">
    <property type="component" value="Chromosome"/>
</dbReference>
<dbReference type="KEGG" id="orm:HTY61_11365"/>
<dbReference type="EMBL" id="CP054836">
    <property type="protein sequence ID" value="QKV19004.1"/>
    <property type="molecule type" value="Genomic_DNA"/>
</dbReference>
<accession>A0A6N1VDS7</accession>